<evidence type="ECO:0000313" key="3">
    <source>
        <dbReference type="Proteomes" id="UP000613160"/>
    </source>
</evidence>
<evidence type="ECO:0000259" key="1">
    <source>
        <dbReference type="PROSITE" id="PS51819"/>
    </source>
</evidence>
<gene>
    <name evidence="2" type="ORF">GCM10011335_13180</name>
</gene>
<keyword evidence="3" id="KW-1185">Reference proteome</keyword>
<dbReference type="PROSITE" id="PS51819">
    <property type="entry name" value="VOC"/>
    <property type="match status" value="2"/>
</dbReference>
<dbReference type="AlphaFoldDB" id="A0A917D8C7"/>
<dbReference type="Pfam" id="PF00903">
    <property type="entry name" value="Glyoxalase"/>
    <property type="match status" value="2"/>
</dbReference>
<dbReference type="EMBL" id="BMJJ01000002">
    <property type="protein sequence ID" value="GGD11570.1"/>
    <property type="molecule type" value="Genomic_DNA"/>
</dbReference>
<dbReference type="Gene3D" id="3.10.180.10">
    <property type="entry name" value="2,3-Dihydroxybiphenyl 1,2-Dioxygenase, domain 1"/>
    <property type="match status" value="2"/>
</dbReference>
<dbReference type="InterPro" id="IPR052164">
    <property type="entry name" value="Anthracycline_SecMetBiosynth"/>
</dbReference>
<dbReference type="InterPro" id="IPR029068">
    <property type="entry name" value="Glyas_Bleomycin-R_OHBP_Dase"/>
</dbReference>
<organism evidence="2 3">
    <name type="scientific">Aureimonas glaciei</name>
    <dbReference type="NCBI Taxonomy" id="1776957"/>
    <lineage>
        <taxon>Bacteria</taxon>
        <taxon>Pseudomonadati</taxon>
        <taxon>Pseudomonadota</taxon>
        <taxon>Alphaproteobacteria</taxon>
        <taxon>Hyphomicrobiales</taxon>
        <taxon>Aurantimonadaceae</taxon>
        <taxon>Aureimonas</taxon>
    </lineage>
</organism>
<sequence length="246" mass="25882">MTGSFCWYELVTSDAAAAEAFYAKVADWTMRDSGQATPRYTLASAAGRDVAGIMTRPCDDAPPMWLGYVAVADVDAVAASFEAAGGSIEKPPADIPGVGRFAVVTDPQGTMLTVFRGEGEPSVAPGTPGHVAWHELNARDGAAAFDFYHKQFGWQKGMAMEMGPMGVYQIVTDGTKDIGAIMTNAAAPAPYWLYYIQVDSIAAASERITEAGGTIANGPHEVPGDNWIVQAIDPQGAMFALVGPRG</sequence>
<evidence type="ECO:0000313" key="2">
    <source>
        <dbReference type="EMBL" id="GGD11570.1"/>
    </source>
</evidence>
<dbReference type="InterPro" id="IPR037523">
    <property type="entry name" value="VOC_core"/>
</dbReference>
<dbReference type="InterPro" id="IPR004360">
    <property type="entry name" value="Glyas_Fos-R_dOase_dom"/>
</dbReference>
<comment type="caution">
    <text evidence="2">The sequence shown here is derived from an EMBL/GenBank/DDBJ whole genome shotgun (WGS) entry which is preliminary data.</text>
</comment>
<dbReference type="RefSeq" id="WP_188849760.1">
    <property type="nucleotide sequence ID" value="NZ_BMJJ01000002.1"/>
</dbReference>
<dbReference type="PANTHER" id="PTHR33993">
    <property type="entry name" value="GLYOXALASE-RELATED"/>
    <property type="match status" value="1"/>
</dbReference>
<reference evidence="2" key="1">
    <citation type="journal article" date="2014" name="Int. J. Syst. Evol. Microbiol.">
        <title>Complete genome sequence of Corynebacterium casei LMG S-19264T (=DSM 44701T), isolated from a smear-ripened cheese.</title>
        <authorList>
            <consortium name="US DOE Joint Genome Institute (JGI-PGF)"/>
            <person name="Walter F."/>
            <person name="Albersmeier A."/>
            <person name="Kalinowski J."/>
            <person name="Ruckert C."/>
        </authorList>
    </citation>
    <scope>NUCLEOTIDE SEQUENCE</scope>
    <source>
        <strain evidence="2">CGMCC 1.15493</strain>
    </source>
</reference>
<protein>
    <submittedName>
        <fullName evidence="2">Glyoxalase</fullName>
    </submittedName>
</protein>
<proteinExistence type="predicted"/>
<dbReference type="SUPFAM" id="SSF54593">
    <property type="entry name" value="Glyoxalase/Bleomycin resistance protein/Dihydroxybiphenyl dioxygenase"/>
    <property type="match status" value="2"/>
</dbReference>
<dbReference type="PANTHER" id="PTHR33993:SF14">
    <property type="entry name" value="GB|AAF24581.1"/>
    <property type="match status" value="1"/>
</dbReference>
<dbReference type="Proteomes" id="UP000613160">
    <property type="component" value="Unassembled WGS sequence"/>
</dbReference>
<feature type="domain" description="VOC" evidence="1">
    <location>
        <begin position="4"/>
        <end position="117"/>
    </location>
</feature>
<feature type="domain" description="VOC" evidence="1">
    <location>
        <begin position="127"/>
        <end position="244"/>
    </location>
</feature>
<reference evidence="2" key="2">
    <citation type="submission" date="2020-09" db="EMBL/GenBank/DDBJ databases">
        <authorList>
            <person name="Sun Q."/>
            <person name="Zhou Y."/>
        </authorList>
    </citation>
    <scope>NUCLEOTIDE SEQUENCE</scope>
    <source>
        <strain evidence="2">CGMCC 1.15493</strain>
    </source>
</reference>
<name>A0A917D8C7_9HYPH</name>
<accession>A0A917D8C7</accession>
<dbReference type="CDD" id="cd07247">
    <property type="entry name" value="SgaA_N_like"/>
    <property type="match status" value="1"/>
</dbReference>